<proteinExistence type="predicted"/>
<feature type="domain" description="DHHA1" evidence="2">
    <location>
        <begin position="248"/>
        <end position="310"/>
    </location>
</feature>
<evidence type="ECO:0000259" key="1">
    <source>
        <dbReference type="Pfam" id="PF01368"/>
    </source>
</evidence>
<dbReference type="InterPro" id="IPR051319">
    <property type="entry name" value="Oligoribo/pAp-PDE_c-di-AMP_PDE"/>
</dbReference>
<dbReference type="Gene3D" id="3.90.1640.10">
    <property type="entry name" value="inorganic pyrophosphatase (n-terminal core)"/>
    <property type="match status" value="1"/>
</dbReference>
<dbReference type="GO" id="GO:0003676">
    <property type="term" value="F:nucleic acid binding"/>
    <property type="evidence" value="ECO:0007669"/>
    <property type="project" value="InterPro"/>
</dbReference>
<evidence type="ECO:0000313" key="3">
    <source>
        <dbReference type="EMBL" id="OGY45042.1"/>
    </source>
</evidence>
<dbReference type="AlphaFoldDB" id="A0A1G1XYG7"/>
<dbReference type="Gene3D" id="3.10.310.30">
    <property type="match status" value="1"/>
</dbReference>
<dbReference type="InterPro" id="IPR003156">
    <property type="entry name" value="DHHA1_dom"/>
</dbReference>
<evidence type="ECO:0000313" key="4">
    <source>
        <dbReference type="Proteomes" id="UP000178930"/>
    </source>
</evidence>
<dbReference type="SUPFAM" id="SSF64182">
    <property type="entry name" value="DHH phosphoesterases"/>
    <property type="match status" value="1"/>
</dbReference>
<dbReference type="EMBL" id="MHIB01000007">
    <property type="protein sequence ID" value="OGY45042.1"/>
    <property type="molecule type" value="Genomic_DNA"/>
</dbReference>
<reference evidence="3 4" key="1">
    <citation type="journal article" date="2016" name="Nat. Commun.">
        <title>Thousands of microbial genomes shed light on interconnected biogeochemical processes in an aquifer system.</title>
        <authorList>
            <person name="Anantharaman K."/>
            <person name="Brown C.T."/>
            <person name="Hug L.A."/>
            <person name="Sharon I."/>
            <person name="Castelle C.J."/>
            <person name="Probst A.J."/>
            <person name="Thomas B.C."/>
            <person name="Singh A."/>
            <person name="Wilkins M.J."/>
            <person name="Karaoz U."/>
            <person name="Brodie E.L."/>
            <person name="Williams K.H."/>
            <person name="Hubbard S.S."/>
            <person name="Banfield J.F."/>
        </authorList>
    </citation>
    <scope>NUCLEOTIDE SEQUENCE [LARGE SCALE GENOMIC DNA]</scope>
</reference>
<dbReference type="Pfam" id="PF02272">
    <property type="entry name" value="DHHA1"/>
    <property type="match status" value="1"/>
</dbReference>
<evidence type="ECO:0008006" key="5">
    <source>
        <dbReference type="Google" id="ProtNLM"/>
    </source>
</evidence>
<dbReference type="STRING" id="1797532.A2729_01530"/>
<organism evidence="3 4">
    <name type="scientific">Candidatus Buchananbacteria bacterium RIFCSPHIGHO2_01_FULL_39_14</name>
    <dbReference type="NCBI Taxonomy" id="1797532"/>
    <lineage>
        <taxon>Bacteria</taxon>
        <taxon>Candidatus Buchananiibacteriota</taxon>
    </lineage>
</organism>
<protein>
    <recommendedName>
        <fullName evidence="5">DDH domain-containing protein</fullName>
    </recommendedName>
</protein>
<feature type="domain" description="DDH" evidence="1">
    <location>
        <begin position="19"/>
        <end position="163"/>
    </location>
</feature>
<dbReference type="Pfam" id="PF01368">
    <property type="entry name" value="DHH"/>
    <property type="match status" value="1"/>
</dbReference>
<comment type="caution">
    <text evidence="3">The sequence shown here is derived from an EMBL/GenBank/DDBJ whole genome shotgun (WGS) entry which is preliminary data.</text>
</comment>
<gene>
    <name evidence="3" type="ORF">A2729_01530</name>
</gene>
<dbReference type="Proteomes" id="UP000178930">
    <property type="component" value="Unassembled WGS sequence"/>
</dbReference>
<accession>A0A1G1XYG7</accession>
<dbReference type="InterPro" id="IPR001667">
    <property type="entry name" value="DDH_dom"/>
</dbReference>
<dbReference type="PANTHER" id="PTHR47618:SF1">
    <property type="entry name" value="BIFUNCTIONAL OLIGORIBONUCLEASE AND PAP PHOSPHATASE NRNA"/>
    <property type="match status" value="1"/>
</dbReference>
<sequence length="323" mass="35417">MDLSIVSQKIYAQINQAQNILLVCHPQPDADAIGSLAAMSAWLSRLNKKHFKFCRDAVPANLGWLLDFELIGENIDGFFNQTFDLAIILDSSDLKYAGLDNIFSKLVKPPFLINIDHHATNSLFGQINVVMTQAASTTEIVYYLFQSLKFNFSPPVANCLLAGLIGDTYNFTNPNTTTESLRMASGLMANGASLTKVVNSVFKNKTVDTIQVWGRALERLYFNQEWQLVTTIVTEADLPLDLPLAEATEGTANLLNNLSGVKAVLILQQQPEGIIKGSFRTNDNLIDVSKLAKILGGGGHRKAAGFKIKGKLVQDKDGGWQIV</sequence>
<name>A0A1G1XYG7_9BACT</name>
<evidence type="ECO:0000259" key="2">
    <source>
        <dbReference type="Pfam" id="PF02272"/>
    </source>
</evidence>
<dbReference type="PANTHER" id="PTHR47618">
    <property type="entry name" value="BIFUNCTIONAL OLIGORIBONUCLEASE AND PAP PHOSPHATASE NRNA"/>
    <property type="match status" value="1"/>
</dbReference>
<dbReference type="InterPro" id="IPR038763">
    <property type="entry name" value="DHH_sf"/>
</dbReference>